<dbReference type="InterPro" id="IPR001775">
    <property type="entry name" value="GspD/PilQ"/>
</dbReference>
<evidence type="ECO:0000259" key="3">
    <source>
        <dbReference type="Pfam" id="PF13629"/>
    </source>
</evidence>
<accession>A0A9D2U9U7</accession>
<sequence length="434" mass="47307">MTVGEVRVIQAEDVARVAVGDGHVVNALTTEEKEVIVFAKNDGHTSIQIWLENGDRLAYQVEVSASETRRERYELQSLLRKLPGVEVREVGENLIVQGDHLSDRVRHQLRSLSERYGQMLDLTDNQGWDQMVLLDVQVVEVPRNALRQLGLRWGDQLEGGVNAGLAWEQAGKGLLGRPGETVVPTELLHGGMQGYFGINALLSARVQALTEIGAATVLAQPQLLARSGSTAEFLAGGELPYTNTDRNGNSTTQFKPYGVALKITPSVQTGGAVRSFIDVEVSSIDNSVAVENGPPLKTRRTTTEFNVQSGQTLVLSGFISREQSRNYAQVPGLGSMPVLGSLFRSERFQRNETELAVFVTPHVVDASRPELQERVHRAQAIVATQFPEANGLNAPLGALGERPSWALPVLPLSVWLALPVSTDESEFLKEAEHG</sequence>
<name>A0A9D2U9U7_9BURK</name>
<dbReference type="Pfam" id="PF00263">
    <property type="entry name" value="Secretin"/>
    <property type="match status" value="1"/>
</dbReference>
<proteinExistence type="inferred from homology"/>
<dbReference type="InterPro" id="IPR032789">
    <property type="entry name" value="T2SS-T3SS_pil_N"/>
</dbReference>
<dbReference type="InterPro" id="IPR004846">
    <property type="entry name" value="T2SS/T3SS_dom"/>
</dbReference>
<feature type="domain" description="Type II/III secretion system secretin-like" evidence="2">
    <location>
        <begin position="208"/>
        <end position="365"/>
    </location>
</feature>
<feature type="domain" description="Pilus formation protein N-terminal" evidence="3">
    <location>
        <begin position="1"/>
        <end position="64"/>
    </location>
</feature>
<evidence type="ECO:0000259" key="2">
    <source>
        <dbReference type="Pfam" id="PF00263"/>
    </source>
</evidence>
<protein>
    <submittedName>
        <fullName evidence="4">Pilus assembly protein N-terminal domain-containing protein</fullName>
    </submittedName>
</protein>
<reference evidence="4" key="2">
    <citation type="submission" date="2021-04" db="EMBL/GenBank/DDBJ databases">
        <authorList>
            <person name="Gilroy R."/>
        </authorList>
    </citation>
    <scope>NUCLEOTIDE SEQUENCE</scope>
    <source>
        <strain evidence="4">9264</strain>
    </source>
</reference>
<dbReference type="GO" id="GO:0009306">
    <property type="term" value="P:protein secretion"/>
    <property type="evidence" value="ECO:0007669"/>
    <property type="project" value="InterPro"/>
</dbReference>
<reference evidence="4" key="1">
    <citation type="journal article" date="2021" name="PeerJ">
        <title>Extensive microbial diversity within the chicken gut microbiome revealed by metagenomics and culture.</title>
        <authorList>
            <person name="Gilroy R."/>
            <person name="Ravi A."/>
            <person name="Getino M."/>
            <person name="Pursley I."/>
            <person name="Horton D.L."/>
            <person name="Alikhan N.F."/>
            <person name="Baker D."/>
            <person name="Gharbi K."/>
            <person name="Hall N."/>
            <person name="Watson M."/>
            <person name="Adriaenssens E.M."/>
            <person name="Foster-Nyarko E."/>
            <person name="Jarju S."/>
            <person name="Secka A."/>
            <person name="Antonio M."/>
            <person name="Oren A."/>
            <person name="Chaudhuri R.R."/>
            <person name="La Ragione R."/>
            <person name="Hildebrand F."/>
            <person name="Pallen M.J."/>
        </authorList>
    </citation>
    <scope>NUCLEOTIDE SEQUENCE</scope>
    <source>
        <strain evidence="4">9264</strain>
    </source>
</reference>
<comment type="similarity">
    <text evidence="1">Belongs to the bacterial secretin family.</text>
</comment>
<dbReference type="GO" id="GO:0015627">
    <property type="term" value="C:type II protein secretion system complex"/>
    <property type="evidence" value="ECO:0007669"/>
    <property type="project" value="TreeGrafter"/>
</dbReference>
<dbReference type="EMBL" id="DWUQ01000192">
    <property type="protein sequence ID" value="HJD45168.1"/>
    <property type="molecule type" value="Genomic_DNA"/>
</dbReference>
<dbReference type="Proteomes" id="UP000823889">
    <property type="component" value="Unassembled WGS sequence"/>
</dbReference>
<organism evidence="4 5">
    <name type="scientific">Candidatus Paenalcaligenes intestinipullorum</name>
    <dbReference type="NCBI Taxonomy" id="2838718"/>
    <lineage>
        <taxon>Bacteria</taxon>
        <taxon>Pseudomonadati</taxon>
        <taxon>Pseudomonadota</taxon>
        <taxon>Betaproteobacteria</taxon>
        <taxon>Burkholderiales</taxon>
        <taxon>Alcaligenaceae</taxon>
        <taxon>Paenalcaligenes</taxon>
    </lineage>
</organism>
<dbReference type="PRINTS" id="PR00811">
    <property type="entry name" value="BCTERIALGSPD"/>
</dbReference>
<gene>
    <name evidence="4" type="ORF">H9906_09120</name>
</gene>
<evidence type="ECO:0000313" key="4">
    <source>
        <dbReference type="EMBL" id="HJD45168.1"/>
    </source>
</evidence>
<dbReference type="AlphaFoldDB" id="A0A9D2U9U7"/>
<dbReference type="PANTHER" id="PTHR30332">
    <property type="entry name" value="PROBABLE GENERAL SECRETION PATHWAY PROTEIN D"/>
    <property type="match status" value="1"/>
</dbReference>
<dbReference type="InterPro" id="IPR050810">
    <property type="entry name" value="Bact_Secretion_Sys_Channel"/>
</dbReference>
<dbReference type="PANTHER" id="PTHR30332:SF17">
    <property type="entry name" value="TYPE IV PILIATION SYSTEM PROTEIN DR_0774-RELATED"/>
    <property type="match status" value="1"/>
</dbReference>
<dbReference type="Pfam" id="PF13629">
    <property type="entry name" value="T2SS-T3SS_pil_N"/>
    <property type="match status" value="1"/>
</dbReference>
<evidence type="ECO:0000313" key="5">
    <source>
        <dbReference type="Proteomes" id="UP000823889"/>
    </source>
</evidence>
<evidence type="ECO:0000256" key="1">
    <source>
        <dbReference type="RuleBase" id="RU004003"/>
    </source>
</evidence>
<comment type="caution">
    <text evidence="4">The sequence shown here is derived from an EMBL/GenBank/DDBJ whole genome shotgun (WGS) entry which is preliminary data.</text>
</comment>